<feature type="domain" description="Thiolase N-terminal" evidence="10">
    <location>
        <begin position="7"/>
        <end position="263"/>
    </location>
</feature>
<keyword evidence="2" id="KW-0963">Cytoplasm</keyword>
<feature type="active site" description="Proton acceptor" evidence="8">
    <location>
        <position position="350"/>
    </location>
</feature>
<proteinExistence type="inferred from homology"/>
<dbReference type="Pfam" id="PF02803">
    <property type="entry name" value="Thiolase_C"/>
    <property type="match status" value="1"/>
</dbReference>
<keyword evidence="5" id="KW-0442">Lipid degradation</keyword>
<dbReference type="PIRSF" id="PIRSF000429">
    <property type="entry name" value="Ac-CoA_Ac_transf"/>
    <property type="match status" value="1"/>
</dbReference>
<dbReference type="InterPro" id="IPR020616">
    <property type="entry name" value="Thiolase_N"/>
</dbReference>
<dbReference type="Proteomes" id="UP000029868">
    <property type="component" value="Unassembled WGS sequence"/>
</dbReference>
<keyword evidence="4" id="KW-0276">Fatty acid metabolism</keyword>
<dbReference type="NCBIfam" id="TIGR01930">
    <property type="entry name" value="AcCoA-C-Actrans"/>
    <property type="match status" value="1"/>
</dbReference>
<dbReference type="InterPro" id="IPR020617">
    <property type="entry name" value="Thiolase_C"/>
</dbReference>
<accession>A0A099KRG8</accession>
<feature type="active site" description="Proton acceptor" evidence="8">
    <location>
        <position position="380"/>
    </location>
</feature>
<reference evidence="12 13" key="1">
    <citation type="submission" date="2014-08" db="EMBL/GenBank/DDBJ databases">
        <title>Genomic and Phenotypic Diversity of Colwellia psychrerythraea strains from Disparate Marine Basins.</title>
        <authorList>
            <person name="Techtmann S.M."/>
            <person name="Stelling S.C."/>
            <person name="Utturkar S.M."/>
            <person name="Alshibli N."/>
            <person name="Harris A."/>
            <person name="Brown S.D."/>
            <person name="Hazen T.C."/>
        </authorList>
    </citation>
    <scope>NUCLEOTIDE SEQUENCE [LARGE SCALE GENOMIC DNA]</scope>
    <source>
        <strain evidence="12 13">GAB14E</strain>
    </source>
</reference>
<keyword evidence="6" id="KW-0443">Lipid metabolism</keyword>
<evidence type="ECO:0000259" key="10">
    <source>
        <dbReference type="Pfam" id="PF00108"/>
    </source>
</evidence>
<dbReference type="GO" id="GO:0016042">
    <property type="term" value="P:lipid catabolic process"/>
    <property type="evidence" value="ECO:0007669"/>
    <property type="project" value="UniProtKB-KW"/>
</dbReference>
<dbReference type="FunFam" id="3.40.47.10:FF:000010">
    <property type="entry name" value="Acetyl-CoA acetyltransferase (Thiolase)"/>
    <property type="match status" value="1"/>
</dbReference>
<feature type="active site" description="Acyl-thioester intermediate" evidence="8">
    <location>
        <position position="91"/>
    </location>
</feature>
<evidence type="ECO:0000256" key="9">
    <source>
        <dbReference type="RuleBase" id="RU003557"/>
    </source>
</evidence>
<sequence>MLADDPIVIVSAQRTAMGSFQGCFKDVVATDLAATAIKAALEKSLLTPEDIDEVIMGCVLPAGLGQAPARQATLKAGLSQNTSATTINKVCGSGIKAMMFAHDLIKSGSMNIVIAGGMENMTNAPYMLANARAGFRMGHGSINDHMMTDGLEDAYENKAMGCFAQTTADENHLTREDMDTFAINSLAKATQAISAGAFDNEIAPFTVKNRRGDTIIDTDEAPALMNIKKIPNLRAAFAKDGTITAANASSISDGAAALILMKASTAKQKGLTPLARIIAHASYAQAPKDFTLAPIGAIKNLLTKSQWQQAQVDLWEINEAFAMVTMLAINELDIDPAKVNVNGGACALGHPLGASGARIVTTLLHALLNRNLKKGVASLCIGGGEAVAIAIEVI</sequence>
<organism evidence="12 13">
    <name type="scientific">Colwellia psychrerythraea</name>
    <name type="common">Vibrio psychroerythus</name>
    <dbReference type="NCBI Taxonomy" id="28229"/>
    <lineage>
        <taxon>Bacteria</taxon>
        <taxon>Pseudomonadati</taxon>
        <taxon>Pseudomonadota</taxon>
        <taxon>Gammaproteobacteria</taxon>
        <taxon>Alteromonadales</taxon>
        <taxon>Colwelliaceae</taxon>
        <taxon>Colwellia</taxon>
    </lineage>
</organism>
<keyword evidence="7 9" id="KW-0012">Acyltransferase</keyword>
<feature type="domain" description="Thiolase C-terminal" evidence="11">
    <location>
        <begin position="271"/>
        <end position="392"/>
    </location>
</feature>
<dbReference type="PATRIC" id="fig|28229.3.peg.2305"/>
<dbReference type="PROSITE" id="PS00098">
    <property type="entry name" value="THIOLASE_1"/>
    <property type="match status" value="1"/>
</dbReference>
<dbReference type="AlphaFoldDB" id="A0A099KRG8"/>
<dbReference type="EMBL" id="JQEC01000027">
    <property type="protein sequence ID" value="KGJ93354.1"/>
    <property type="molecule type" value="Genomic_DNA"/>
</dbReference>
<dbReference type="GO" id="GO:0003985">
    <property type="term" value="F:acetyl-CoA C-acetyltransferase activity"/>
    <property type="evidence" value="ECO:0007669"/>
    <property type="project" value="UniProtKB-EC"/>
</dbReference>
<comment type="similarity">
    <text evidence="1 9">Belongs to the thiolase-like superfamily. Thiolase family.</text>
</comment>
<dbReference type="InterPro" id="IPR002155">
    <property type="entry name" value="Thiolase"/>
</dbReference>
<gene>
    <name evidence="12" type="ORF">GAB14E_2678</name>
</gene>
<dbReference type="PANTHER" id="PTHR18919">
    <property type="entry name" value="ACETYL-COA C-ACYLTRANSFERASE"/>
    <property type="match status" value="1"/>
</dbReference>
<protein>
    <submittedName>
        <fullName evidence="12">Acetyl-CoA acetyltransferase</fullName>
        <ecNumber evidence="12">2.3.1.9</ecNumber>
    </submittedName>
</protein>
<dbReference type="RefSeq" id="WP_033082345.1">
    <property type="nucleotide sequence ID" value="NZ_JQEC01000027.1"/>
</dbReference>
<dbReference type="CDD" id="cd00751">
    <property type="entry name" value="thiolase"/>
    <property type="match status" value="1"/>
</dbReference>
<evidence type="ECO:0000256" key="5">
    <source>
        <dbReference type="ARBA" id="ARBA00022963"/>
    </source>
</evidence>
<evidence type="ECO:0000256" key="3">
    <source>
        <dbReference type="ARBA" id="ARBA00022679"/>
    </source>
</evidence>
<dbReference type="EC" id="2.3.1.9" evidence="12"/>
<dbReference type="GO" id="GO:0006631">
    <property type="term" value="P:fatty acid metabolic process"/>
    <property type="evidence" value="ECO:0007669"/>
    <property type="project" value="UniProtKB-KW"/>
</dbReference>
<evidence type="ECO:0000256" key="6">
    <source>
        <dbReference type="ARBA" id="ARBA00023098"/>
    </source>
</evidence>
<dbReference type="SUPFAM" id="SSF53901">
    <property type="entry name" value="Thiolase-like"/>
    <property type="match status" value="2"/>
</dbReference>
<dbReference type="InterPro" id="IPR016039">
    <property type="entry name" value="Thiolase-like"/>
</dbReference>
<evidence type="ECO:0000256" key="7">
    <source>
        <dbReference type="ARBA" id="ARBA00023315"/>
    </source>
</evidence>
<evidence type="ECO:0000259" key="11">
    <source>
        <dbReference type="Pfam" id="PF02803"/>
    </source>
</evidence>
<evidence type="ECO:0000313" key="13">
    <source>
        <dbReference type="Proteomes" id="UP000029868"/>
    </source>
</evidence>
<name>A0A099KRG8_COLPS</name>
<comment type="caution">
    <text evidence="12">The sequence shown here is derived from an EMBL/GenBank/DDBJ whole genome shotgun (WGS) entry which is preliminary data.</text>
</comment>
<evidence type="ECO:0000313" key="12">
    <source>
        <dbReference type="EMBL" id="KGJ93354.1"/>
    </source>
</evidence>
<dbReference type="PANTHER" id="PTHR18919:SF164">
    <property type="entry name" value="ACETYL-COA ACETYLTRANSFERASE"/>
    <property type="match status" value="1"/>
</dbReference>
<evidence type="ECO:0000256" key="1">
    <source>
        <dbReference type="ARBA" id="ARBA00010982"/>
    </source>
</evidence>
<keyword evidence="3 9" id="KW-0808">Transferase</keyword>
<evidence type="ECO:0000256" key="4">
    <source>
        <dbReference type="ARBA" id="ARBA00022832"/>
    </source>
</evidence>
<dbReference type="InterPro" id="IPR020610">
    <property type="entry name" value="Thiolase_AS"/>
</dbReference>
<evidence type="ECO:0000256" key="8">
    <source>
        <dbReference type="PIRSR" id="PIRSR000429-1"/>
    </source>
</evidence>
<dbReference type="OrthoDB" id="8951704at2"/>
<evidence type="ECO:0000256" key="2">
    <source>
        <dbReference type="ARBA" id="ARBA00022490"/>
    </source>
</evidence>
<dbReference type="Gene3D" id="3.40.47.10">
    <property type="match status" value="2"/>
</dbReference>
<dbReference type="InterPro" id="IPR020615">
    <property type="entry name" value="Thiolase_acyl_enz_int_AS"/>
</dbReference>
<dbReference type="Pfam" id="PF00108">
    <property type="entry name" value="Thiolase_N"/>
    <property type="match status" value="1"/>
</dbReference>
<dbReference type="PROSITE" id="PS00099">
    <property type="entry name" value="THIOLASE_3"/>
    <property type="match status" value="1"/>
</dbReference>